<dbReference type="KEGG" id="ccam:M5D45_19845"/>
<dbReference type="CDD" id="cd07729">
    <property type="entry name" value="AHL_lactonase_MBL-fold"/>
    <property type="match status" value="1"/>
</dbReference>
<dbReference type="Proteomes" id="UP001056132">
    <property type="component" value="Chromosome 2"/>
</dbReference>
<dbReference type="SUPFAM" id="SSF56281">
    <property type="entry name" value="Metallo-hydrolase/oxidoreductase"/>
    <property type="match status" value="1"/>
</dbReference>
<proteinExistence type="inferred from homology"/>
<evidence type="ECO:0000256" key="3">
    <source>
        <dbReference type="ARBA" id="ARBA00022801"/>
    </source>
</evidence>
<dbReference type="Pfam" id="PF00753">
    <property type="entry name" value="Lactamase_B"/>
    <property type="match status" value="1"/>
</dbReference>
<organism evidence="7 8">
    <name type="scientific">Cupriavidus campinensis</name>
    <dbReference type="NCBI Taxonomy" id="151783"/>
    <lineage>
        <taxon>Bacteria</taxon>
        <taxon>Pseudomonadati</taxon>
        <taxon>Pseudomonadota</taxon>
        <taxon>Betaproteobacteria</taxon>
        <taxon>Burkholderiales</taxon>
        <taxon>Burkholderiaceae</taxon>
        <taxon>Cupriavidus</taxon>
    </lineage>
</organism>
<evidence type="ECO:0000313" key="8">
    <source>
        <dbReference type="Proteomes" id="UP001056132"/>
    </source>
</evidence>
<sequence length="299" mass="32896">MLRQAKLAGAFILAACIFVLEGVPAAHATTKLPDPAKAGVAEKLFRLDCGRSLANDESVWTPGANAGRSIEFSSTCWLVKHGDEWLLWDTGVPEEAFNDPKGWSTLPKLIVYHLDKTLTDQFAEINLKPGDITRVAISHTHGDHIGNVRLFPSARVMMQRAEYQWIYSPNGPNDNVNQLMALARKLLGTPKNLQLVDGDTDVFGDGSVMLVSTPGHTPGSQSLLVHLKNAGFIILSGDVVHLEGNFEKNIVPSLNTNSPESIASMEKIRQLMAKYKAKLFINHDKKQSNKLKLLPAYYD</sequence>
<dbReference type="InterPro" id="IPR001279">
    <property type="entry name" value="Metallo-B-lactamas"/>
</dbReference>
<evidence type="ECO:0000256" key="2">
    <source>
        <dbReference type="ARBA" id="ARBA00022723"/>
    </source>
</evidence>
<reference evidence="7" key="1">
    <citation type="journal article" date="2022" name="Microbiol. Resour. Announc.">
        <title>Genome Sequence of Cupriavidus campinensis Strain G5, a Member of a Bacterial Consortium Capable of Polyethylene Degradation.</title>
        <authorList>
            <person name="Schneider B."/>
            <person name="Pfeiffer F."/>
            <person name="Dyall-Smith M."/>
            <person name="Kunte H.J."/>
        </authorList>
    </citation>
    <scope>NUCLEOTIDE SEQUENCE</scope>
    <source>
        <strain evidence="7">G5</strain>
    </source>
</reference>
<dbReference type="InterPro" id="IPR036866">
    <property type="entry name" value="RibonucZ/Hydroxyglut_hydro"/>
</dbReference>
<keyword evidence="3" id="KW-0378">Hydrolase</keyword>
<dbReference type="SMART" id="SM00849">
    <property type="entry name" value="Lactamase_B"/>
    <property type="match status" value="1"/>
</dbReference>
<feature type="chain" id="PRO_5041976323" evidence="5">
    <location>
        <begin position="29"/>
        <end position="299"/>
    </location>
</feature>
<keyword evidence="5" id="KW-0732">Signal</keyword>
<dbReference type="InterPro" id="IPR051013">
    <property type="entry name" value="MBL_superfamily_lactonases"/>
</dbReference>
<comment type="similarity">
    <text evidence="1">Belongs to the metallo-beta-lactamase superfamily.</text>
</comment>
<feature type="domain" description="Metallo-beta-lactamase" evidence="6">
    <location>
        <begin position="73"/>
        <end position="283"/>
    </location>
</feature>
<dbReference type="GO" id="GO:0046872">
    <property type="term" value="F:metal ion binding"/>
    <property type="evidence" value="ECO:0007669"/>
    <property type="project" value="UniProtKB-KW"/>
</dbReference>
<dbReference type="EMBL" id="CP097331">
    <property type="protein sequence ID" value="URF07457.1"/>
    <property type="molecule type" value="Genomic_DNA"/>
</dbReference>
<keyword evidence="2" id="KW-0479">Metal-binding</keyword>
<accession>A0AAE9I4T8</accession>
<reference evidence="7" key="2">
    <citation type="submission" date="2022-05" db="EMBL/GenBank/DDBJ databases">
        <authorList>
            <person name="Kunte H.-J."/>
        </authorList>
    </citation>
    <scope>NUCLEOTIDE SEQUENCE</scope>
    <source>
        <strain evidence="7">G5</strain>
    </source>
</reference>
<evidence type="ECO:0000259" key="6">
    <source>
        <dbReference type="SMART" id="SM00849"/>
    </source>
</evidence>
<dbReference type="PANTHER" id="PTHR42978">
    <property type="entry name" value="QUORUM-QUENCHING LACTONASE YTNP-RELATED-RELATED"/>
    <property type="match status" value="1"/>
</dbReference>
<feature type="signal peptide" evidence="5">
    <location>
        <begin position="1"/>
        <end position="28"/>
    </location>
</feature>
<evidence type="ECO:0000256" key="1">
    <source>
        <dbReference type="ARBA" id="ARBA00007749"/>
    </source>
</evidence>
<dbReference type="GO" id="GO:0016787">
    <property type="term" value="F:hydrolase activity"/>
    <property type="evidence" value="ECO:0007669"/>
    <property type="project" value="UniProtKB-KW"/>
</dbReference>
<gene>
    <name evidence="7" type="ORF">M5D45_19845</name>
</gene>
<evidence type="ECO:0000256" key="5">
    <source>
        <dbReference type="SAM" id="SignalP"/>
    </source>
</evidence>
<dbReference type="RefSeq" id="WP_211942983.1">
    <property type="nucleotide sequence ID" value="NZ_CAJPVH010000009.1"/>
</dbReference>
<keyword evidence="4" id="KW-0862">Zinc</keyword>
<dbReference type="PANTHER" id="PTHR42978:SF3">
    <property type="entry name" value="BLR3078 PROTEIN"/>
    <property type="match status" value="1"/>
</dbReference>
<dbReference type="Gene3D" id="3.60.15.10">
    <property type="entry name" value="Ribonuclease Z/Hydroxyacylglutathione hydrolase-like"/>
    <property type="match status" value="1"/>
</dbReference>
<dbReference type="AlphaFoldDB" id="A0AAE9I4T8"/>
<name>A0AAE9I4T8_9BURK</name>
<evidence type="ECO:0000256" key="4">
    <source>
        <dbReference type="ARBA" id="ARBA00022833"/>
    </source>
</evidence>
<evidence type="ECO:0000313" key="7">
    <source>
        <dbReference type="EMBL" id="URF07457.1"/>
    </source>
</evidence>
<protein>
    <submittedName>
        <fullName evidence="7">N-acyl homoserine lactonase family protein</fullName>
    </submittedName>
</protein>